<feature type="transmembrane region" description="Helical" evidence="1">
    <location>
        <begin position="166"/>
        <end position="189"/>
    </location>
</feature>
<protein>
    <submittedName>
        <fullName evidence="2">LexA-binding, inner membrane-associated putative hydrolase</fullName>
    </submittedName>
</protein>
<evidence type="ECO:0000256" key="1">
    <source>
        <dbReference type="SAM" id="Phobius"/>
    </source>
</evidence>
<feature type="transmembrane region" description="Helical" evidence="1">
    <location>
        <begin position="306"/>
        <end position="330"/>
    </location>
</feature>
<reference evidence="3" key="1">
    <citation type="submission" date="2016-10" db="EMBL/GenBank/DDBJ databases">
        <authorList>
            <person name="Varghese N."/>
            <person name="Submissions S."/>
        </authorList>
    </citation>
    <scope>NUCLEOTIDE SEQUENCE [LARGE SCALE GENOMIC DNA]</scope>
    <source>
        <strain evidence="3">CGMCC 1.10118</strain>
    </source>
</reference>
<keyword evidence="3" id="KW-1185">Reference proteome</keyword>
<feature type="transmembrane region" description="Helical" evidence="1">
    <location>
        <begin position="77"/>
        <end position="98"/>
    </location>
</feature>
<dbReference type="OrthoDB" id="313450at2157"/>
<dbReference type="STRING" id="660517.SAMN04487946_112104"/>
<keyword evidence="1" id="KW-0472">Membrane</keyword>
<dbReference type="AlphaFoldDB" id="A0A1H3J9Z2"/>
<keyword evidence="1" id="KW-0812">Transmembrane</keyword>
<dbReference type="Proteomes" id="UP000199170">
    <property type="component" value="Unassembled WGS sequence"/>
</dbReference>
<dbReference type="RefSeq" id="WP_089768842.1">
    <property type="nucleotide sequence ID" value="NZ_FNPB01000012.1"/>
</dbReference>
<feature type="transmembrane region" description="Helical" evidence="1">
    <location>
        <begin position="245"/>
        <end position="264"/>
    </location>
</feature>
<evidence type="ECO:0000313" key="2">
    <source>
        <dbReference type="EMBL" id="SDY36627.1"/>
    </source>
</evidence>
<keyword evidence="1" id="KW-1133">Transmembrane helix</keyword>
<dbReference type="EMBL" id="FNPB01000012">
    <property type="protein sequence ID" value="SDY36627.1"/>
    <property type="molecule type" value="Genomic_DNA"/>
</dbReference>
<feature type="transmembrane region" description="Helical" evidence="1">
    <location>
        <begin position="135"/>
        <end position="154"/>
    </location>
</feature>
<organism evidence="2 3">
    <name type="scientific">Halobellus clavatus</name>
    <dbReference type="NCBI Taxonomy" id="660517"/>
    <lineage>
        <taxon>Archaea</taxon>
        <taxon>Methanobacteriati</taxon>
        <taxon>Methanobacteriota</taxon>
        <taxon>Stenosarchaea group</taxon>
        <taxon>Halobacteria</taxon>
        <taxon>Halobacteriales</taxon>
        <taxon>Haloferacaceae</taxon>
        <taxon>Halobellus</taxon>
    </lineage>
</organism>
<feature type="transmembrane region" description="Helical" evidence="1">
    <location>
        <begin position="209"/>
        <end position="233"/>
    </location>
</feature>
<dbReference type="GO" id="GO:0016787">
    <property type="term" value="F:hydrolase activity"/>
    <property type="evidence" value="ECO:0007669"/>
    <property type="project" value="UniProtKB-KW"/>
</dbReference>
<accession>A0A1H3J9Z2</accession>
<feature type="transmembrane region" description="Helical" evidence="1">
    <location>
        <begin position="110"/>
        <end position="129"/>
    </location>
</feature>
<evidence type="ECO:0000313" key="3">
    <source>
        <dbReference type="Proteomes" id="UP000199170"/>
    </source>
</evidence>
<proteinExistence type="predicted"/>
<name>A0A1H3J9Z2_9EURY</name>
<gene>
    <name evidence="2" type="ORF">SAMN04487946_112104</name>
</gene>
<sequence>MFVGHEFLALALVGWAAHRVGHDARTAFGLGCVAALAALLPDLDVAYAVGTYAAAVAGGTPFGWEPFWGVANGVHRVVTHPLPVGAVAALTLGAGVALARPSRRITPVSVGLVGVAAAAGSIAVLWRFWTTDPAAAVVAAVFLAIAAVAGGVVGGRTGLDPVPSTLAAAVGFLTHPFGDVFLAVPPPLLSPFGPPVLTDRVVLAVDPTLNLLGILFVEVATVWAGLAVAVRLWPFGSSWAAPLRLRDVLGLPAAAGLAYVPAAIVLPRPTIVDAHILGFTIVPLAAVVGLWVSYHGVTDGAGTSRAILAGLVNGLAALTLSAGASLFVYVPG</sequence>
<feature type="transmembrane region" description="Helical" evidence="1">
    <location>
        <begin position="276"/>
        <end position="294"/>
    </location>
</feature>
<keyword evidence="2" id="KW-0378">Hydrolase</keyword>